<keyword evidence="2" id="KW-0732">Signal</keyword>
<evidence type="ECO:0000256" key="1">
    <source>
        <dbReference type="SAM" id="Phobius"/>
    </source>
</evidence>
<keyword evidence="1" id="KW-0812">Transmembrane</keyword>
<feature type="chain" id="PRO_5021849608" evidence="2">
    <location>
        <begin position="25"/>
        <end position="131"/>
    </location>
</feature>
<keyword evidence="1" id="KW-1133">Transmembrane helix</keyword>
<evidence type="ECO:0000313" key="4">
    <source>
        <dbReference type="Proteomes" id="UP000322454"/>
    </source>
</evidence>
<feature type="signal peptide" evidence="2">
    <location>
        <begin position="1"/>
        <end position="24"/>
    </location>
</feature>
<proteinExistence type="predicted"/>
<comment type="caution">
    <text evidence="3">The sequence shown here is derived from an EMBL/GenBank/DDBJ whole genome shotgun (WGS) entry which is preliminary data.</text>
</comment>
<keyword evidence="1" id="KW-0472">Membrane</keyword>
<evidence type="ECO:0000256" key="2">
    <source>
        <dbReference type="SAM" id="SignalP"/>
    </source>
</evidence>
<accession>A0A520XGF6</accession>
<feature type="transmembrane region" description="Helical" evidence="1">
    <location>
        <begin position="107"/>
        <end position="129"/>
    </location>
</feature>
<dbReference type="Proteomes" id="UP000322454">
    <property type="component" value="Unassembled WGS sequence"/>
</dbReference>
<name>A0A520XGF6_9DELT</name>
<reference evidence="3 4" key="1">
    <citation type="submission" date="2019-01" db="EMBL/GenBank/DDBJ databases">
        <title>Insights into ecological role of a new deltaproteobacterial order Candidatus Sinidesulfobacterales (Sva0485) by metagenomics and metatranscriptomics.</title>
        <authorList>
            <person name="Tan S."/>
            <person name="Liu J."/>
            <person name="Fang Y."/>
            <person name="Hedlund B."/>
            <person name="Lian Z.-H."/>
            <person name="Huang L.-Y."/>
            <person name="Li J.-T."/>
            <person name="Huang L.-N."/>
            <person name="Li W.-J."/>
            <person name="Jiang H.-C."/>
            <person name="Dong H.-L."/>
            <person name="Shu W.-S."/>
        </authorList>
    </citation>
    <scope>NUCLEOTIDE SEQUENCE [LARGE SCALE GENOMIC DNA]</scope>
    <source>
        <strain evidence="3">AP4</strain>
    </source>
</reference>
<sequence length="131" mass="13134">MKKNIIFLVMSLALSTFLSTSAFAANPVGLPAQNYGAPAQNSSVGLPVSLPAQNYGAPTNVSNPGFVVGLPPQNYGSKVNTNSGSPVGLPGVVPANGNVSSGSGSGISPTVTILGSLSAMAIFVTLFSYKF</sequence>
<dbReference type="EMBL" id="SHMQ01000002">
    <property type="protein sequence ID" value="RZV40287.1"/>
    <property type="molecule type" value="Genomic_DNA"/>
</dbReference>
<dbReference type="AlphaFoldDB" id="A0A520XGF6"/>
<evidence type="ECO:0000313" key="3">
    <source>
        <dbReference type="EMBL" id="RZV40287.1"/>
    </source>
</evidence>
<gene>
    <name evidence="3" type="ORF">EVJ48_01975</name>
</gene>
<protein>
    <submittedName>
        <fullName evidence="3">Uncharacterized protein</fullName>
    </submittedName>
</protein>
<organism evidence="3 4">
    <name type="scientific">Candidatus Acidulodesulfobacterium acidiphilum</name>
    <dbReference type="NCBI Taxonomy" id="2597224"/>
    <lineage>
        <taxon>Bacteria</taxon>
        <taxon>Deltaproteobacteria</taxon>
        <taxon>Candidatus Acidulodesulfobacterales</taxon>
        <taxon>Candidatus Acidulodesulfobacterium</taxon>
    </lineage>
</organism>